<dbReference type="OMA" id="SKCRNPN"/>
<dbReference type="STRING" id="29655.A0A0K9Q6B1"/>
<feature type="compositionally biased region" description="Basic and acidic residues" evidence="3">
    <location>
        <begin position="14"/>
        <end position="23"/>
    </location>
</feature>
<dbReference type="EMBL" id="LFYR01000047">
    <property type="protein sequence ID" value="KMZ76345.1"/>
    <property type="molecule type" value="Genomic_DNA"/>
</dbReference>
<evidence type="ECO:0000259" key="4">
    <source>
        <dbReference type="PROSITE" id="PS50014"/>
    </source>
</evidence>
<comment type="caution">
    <text evidence="5">The sequence shown here is derived from an EMBL/GenBank/DDBJ whole genome shotgun (WGS) entry which is preliminary data.</text>
</comment>
<keyword evidence="1 2" id="KW-0103">Bromodomain</keyword>
<dbReference type="PROSITE" id="PS00633">
    <property type="entry name" value="BROMODOMAIN_1"/>
    <property type="match status" value="1"/>
</dbReference>
<dbReference type="SUPFAM" id="SSF47370">
    <property type="entry name" value="Bromodomain"/>
    <property type="match status" value="1"/>
</dbReference>
<dbReference type="Pfam" id="PF00439">
    <property type="entry name" value="Bromodomain"/>
    <property type="match status" value="1"/>
</dbReference>
<accession>A0A0K9Q6B1</accession>
<evidence type="ECO:0000313" key="5">
    <source>
        <dbReference type="EMBL" id="KMZ76345.1"/>
    </source>
</evidence>
<evidence type="ECO:0000256" key="1">
    <source>
        <dbReference type="ARBA" id="ARBA00023117"/>
    </source>
</evidence>
<dbReference type="PANTHER" id="PTHR22881:SF27">
    <property type="entry name" value="BROMODOMAIN CONTAINING 7_9"/>
    <property type="match status" value="1"/>
</dbReference>
<dbReference type="PRINTS" id="PR00503">
    <property type="entry name" value="BROMODOMAIN"/>
</dbReference>
<organism evidence="5 6">
    <name type="scientific">Zostera marina</name>
    <name type="common">Eelgrass</name>
    <dbReference type="NCBI Taxonomy" id="29655"/>
    <lineage>
        <taxon>Eukaryota</taxon>
        <taxon>Viridiplantae</taxon>
        <taxon>Streptophyta</taxon>
        <taxon>Embryophyta</taxon>
        <taxon>Tracheophyta</taxon>
        <taxon>Spermatophyta</taxon>
        <taxon>Magnoliopsida</taxon>
        <taxon>Liliopsida</taxon>
        <taxon>Zosteraceae</taxon>
        <taxon>Zostera</taxon>
    </lineage>
</organism>
<feature type="region of interest" description="Disordered" evidence="3">
    <location>
        <begin position="1"/>
        <end position="57"/>
    </location>
</feature>
<proteinExistence type="predicted"/>
<dbReference type="Gene3D" id="1.20.920.10">
    <property type="entry name" value="Bromodomain-like"/>
    <property type="match status" value="1"/>
</dbReference>
<name>A0A0K9Q6B1_ZOSMR</name>
<protein>
    <recommendedName>
        <fullName evidence="4">Bromo domain-containing protein</fullName>
    </recommendedName>
</protein>
<dbReference type="PANTHER" id="PTHR22881">
    <property type="entry name" value="BROMODOMAIN CONTAINING PROTEIN"/>
    <property type="match status" value="1"/>
</dbReference>
<dbReference type="Proteomes" id="UP000036987">
    <property type="component" value="Unassembled WGS sequence"/>
</dbReference>
<dbReference type="InterPro" id="IPR036427">
    <property type="entry name" value="Bromodomain-like_sf"/>
</dbReference>
<feature type="domain" description="Bromo" evidence="4">
    <location>
        <begin position="156"/>
        <end position="226"/>
    </location>
</feature>
<sequence length="492" mass="55559">MTWCRDSTRILPTKSERESENCRERKRKNSAGPRMGGTTAMAAEKKRKKTKKKGRPSLLDIQKRNLRLQKQQRVLVEFRNPNPKLEYEDDVDFSGRKEEKKMKIELEGGSIGSVNLRKTETLISSFKTMRASQQDSEPLTPLPDRELLVFILDRLQKKDTYGVFSSPVDPEELPDYHDIIKHPMDFSTIRNNISNGNYANLEQFENDVFLITSNAMQYNTPDTIFFRQARSIQELAKKNFENLRQESDDDSEIEPKITISDGTFTADSRNVCHKMFPNDLLKTGAISENHTMMDLSSRPFQGLRKFSKADSSVNLRFEKREGPLASGGKRALARYCKKDTVLDENHRNTYTLTEMLRCEHQPSILMAFDGQKKQMLPTGLYMEHSYTRSLARFAANFGSVGWEIAATLIKKALPPGTKFGPGWIGEHDDDQSRLTPLNDKINVLGTHASVSSESQSGMIPFSTTATSTTTTTTVNAVSDISSGPTTTIANSQ</sequence>
<dbReference type="InterPro" id="IPR001487">
    <property type="entry name" value="Bromodomain"/>
</dbReference>
<dbReference type="OrthoDB" id="21449at2759"/>
<dbReference type="AlphaFoldDB" id="A0A0K9Q6B1"/>
<evidence type="ECO:0000256" key="2">
    <source>
        <dbReference type="PROSITE-ProRule" id="PRU00035"/>
    </source>
</evidence>
<dbReference type="CDD" id="cd04369">
    <property type="entry name" value="Bromodomain"/>
    <property type="match status" value="1"/>
</dbReference>
<dbReference type="SMART" id="SM00297">
    <property type="entry name" value="BROMO"/>
    <property type="match status" value="1"/>
</dbReference>
<evidence type="ECO:0000313" key="6">
    <source>
        <dbReference type="Proteomes" id="UP000036987"/>
    </source>
</evidence>
<dbReference type="InterPro" id="IPR051831">
    <property type="entry name" value="Bromodomain_contain_prot"/>
</dbReference>
<gene>
    <name evidence="5" type="ORF">ZOSMA_103G00510</name>
</gene>
<dbReference type="PROSITE" id="PS50014">
    <property type="entry name" value="BROMODOMAIN_2"/>
    <property type="match status" value="1"/>
</dbReference>
<evidence type="ECO:0000256" key="3">
    <source>
        <dbReference type="SAM" id="MobiDB-lite"/>
    </source>
</evidence>
<dbReference type="InterPro" id="IPR018359">
    <property type="entry name" value="Bromodomain_CS"/>
</dbReference>
<feature type="compositionally biased region" description="Basic residues" evidence="3">
    <location>
        <begin position="45"/>
        <end position="55"/>
    </location>
</feature>
<keyword evidence="6" id="KW-1185">Reference proteome</keyword>
<reference evidence="6" key="1">
    <citation type="journal article" date="2016" name="Nature">
        <title>The genome of the seagrass Zostera marina reveals angiosperm adaptation to the sea.</title>
        <authorList>
            <person name="Olsen J.L."/>
            <person name="Rouze P."/>
            <person name="Verhelst B."/>
            <person name="Lin Y.-C."/>
            <person name="Bayer T."/>
            <person name="Collen J."/>
            <person name="Dattolo E."/>
            <person name="De Paoli E."/>
            <person name="Dittami S."/>
            <person name="Maumus F."/>
            <person name="Michel G."/>
            <person name="Kersting A."/>
            <person name="Lauritano C."/>
            <person name="Lohaus R."/>
            <person name="Toepel M."/>
            <person name="Tonon T."/>
            <person name="Vanneste K."/>
            <person name="Amirebrahimi M."/>
            <person name="Brakel J."/>
            <person name="Bostroem C."/>
            <person name="Chovatia M."/>
            <person name="Grimwood J."/>
            <person name="Jenkins J.W."/>
            <person name="Jueterbock A."/>
            <person name="Mraz A."/>
            <person name="Stam W.T."/>
            <person name="Tice H."/>
            <person name="Bornberg-Bauer E."/>
            <person name="Green P.J."/>
            <person name="Pearson G.A."/>
            <person name="Procaccini G."/>
            <person name="Duarte C.M."/>
            <person name="Schmutz J."/>
            <person name="Reusch T.B.H."/>
            <person name="Van de Peer Y."/>
        </authorList>
    </citation>
    <scope>NUCLEOTIDE SEQUENCE [LARGE SCALE GENOMIC DNA]</scope>
    <source>
        <strain evidence="6">cv. Finnish</strain>
    </source>
</reference>